<evidence type="ECO:0000256" key="2">
    <source>
        <dbReference type="ARBA" id="ARBA00022801"/>
    </source>
</evidence>
<keyword evidence="1 4" id="KW-0645">Protease</keyword>
<evidence type="ECO:0000256" key="3">
    <source>
        <dbReference type="ARBA" id="ARBA00022825"/>
    </source>
</evidence>
<proteinExistence type="predicted"/>
<dbReference type="PRINTS" id="PR00834">
    <property type="entry name" value="PROTEASES2C"/>
</dbReference>
<dbReference type="EMBL" id="CP147407">
    <property type="protein sequence ID" value="WXB98532.1"/>
    <property type="molecule type" value="Genomic_DNA"/>
</dbReference>
<gene>
    <name evidence="4" type="ORF">WCV65_08680</name>
</gene>
<dbReference type="Gene3D" id="2.40.10.120">
    <property type="match status" value="1"/>
</dbReference>
<dbReference type="InterPro" id="IPR009003">
    <property type="entry name" value="Peptidase_S1_PA"/>
</dbReference>
<dbReference type="EC" id="3.4.21.-" evidence="4"/>
<organism evidence="4 5">
    <name type="scientific">Metabacillus sediminis</name>
    <dbReference type="NCBI Taxonomy" id="3117746"/>
    <lineage>
        <taxon>Bacteria</taxon>
        <taxon>Bacillati</taxon>
        <taxon>Bacillota</taxon>
        <taxon>Bacilli</taxon>
        <taxon>Bacillales</taxon>
        <taxon>Bacillaceae</taxon>
        <taxon>Metabacillus</taxon>
    </lineage>
</organism>
<sequence length="246" mass="26218">MKKWIWSGIATVLIWAAGVTGIFLVQNNIPKELKLSSQIIELDSAKAASTNSEDAVKKIIEDSQKHVVTIQLDDGSLGSGFQYNEKGDVITNAHVVADENEVVVLTKDSREMKGQVIGVNPTRDIALVRVKDLEGNDPLPVERKKKSAIGDEVLALGSPLGLQNTVTDGIISGVDREVNIEQTYYKDAYQISAPIAPGNSGGPLVDKKTGKAIGINSAATDQGTIGFSIPIIAVLDEIDSWAGQAQ</sequence>
<keyword evidence="3" id="KW-0720">Serine protease</keyword>
<dbReference type="GO" id="GO:0006508">
    <property type="term" value="P:proteolysis"/>
    <property type="evidence" value="ECO:0007669"/>
    <property type="project" value="UniProtKB-KW"/>
</dbReference>
<evidence type="ECO:0000313" key="4">
    <source>
        <dbReference type="EMBL" id="WXB98532.1"/>
    </source>
</evidence>
<evidence type="ECO:0000313" key="5">
    <source>
        <dbReference type="Proteomes" id="UP001377337"/>
    </source>
</evidence>
<protein>
    <submittedName>
        <fullName evidence="4">S1C family serine protease</fullName>
        <ecNumber evidence="4">3.4.21.-</ecNumber>
    </submittedName>
</protein>
<reference evidence="4 5" key="1">
    <citation type="submission" date="2024-02" db="EMBL/GenBank/DDBJ databases">
        <title>Seven novel Bacillus-like species.</title>
        <authorList>
            <person name="Liu G."/>
        </authorList>
    </citation>
    <scope>NUCLEOTIDE SEQUENCE [LARGE SCALE GENOMIC DNA]</scope>
    <source>
        <strain evidence="4 5">FJAT-52054</strain>
    </source>
</reference>
<dbReference type="GO" id="GO:0008233">
    <property type="term" value="F:peptidase activity"/>
    <property type="evidence" value="ECO:0007669"/>
    <property type="project" value="UniProtKB-KW"/>
</dbReference>
<dbReference type="Pfam" id="PF13365">
    <property type="entry name" value="Trypsin_2"/>
    <property type="match status" value="1"/>
</dbReference>
<dbReference type="Proteomes" id="UP001377337">
    <property type="component" value="Chromosome"/>
</dbReference>
<dbReference type="PANTHER" id="PTHR43343:SF3">
    <property type="entry name" value="PROTEASE DO-LIKE 8, CHLOROPLASTIC"/>
    <property type="match status" value="1"/>
</dbReference>
<keyword evidence="2 4" id="KW-0378">Hydrolase</keyword>
<dbReference type="InterPro" id="IPR001940">
    <property type="entry name" value="Peptidase_S1C"/>
</dbReference>
<dbReference type="PANTHER" id="PTHR43343">
    <property type="entry name" value="PEPTIDASE S12"/>
    <property type="match status" value="1"/>
</dbReference>
<dbReference type="SUPFAM" id="SSF50494">
    <property type="entry name" value="Trypsin-like serine proteases"/>
    <property type="match status" value="1"/>
</dbReference>
<evidence type="ECO:0000256" key="1">
    <source>
        <dbReference type="ARBA" id="ARBA00022670"/>
    </source>
</evidence>
<dbReference type="InterPro" id="IPR051201">
    <property type="entry name" value="Chloro_Bact_Ser_Proteases"/>
</dbReference>
<accession>A0ABZ2NL31</accession>
<name>A0ABZ2NL31_9BACI</name>
<keyword evidence="5" id="KW-1185">Reference proteome</keyword>
<dbReference type="RefSeq" id="WP_338781634.1">
    <property type="nucleotide sequence ID" value="NZ_CP147407.1"/>
</dbReference>